<keyword evidence="6" id="KW-1185">Reference proteome</keyword>
<feature type="domain" description="Amine oxidase" evidence="4">
    <location>
        <begin position="13"/>
        <end position="437"/>
    </location>
</feature>
<dbReference type="AlphaFoldDB" id="A0A2T0GUE1"/>
<dbReference type="PANTHER" id="PTHR42923">
    <property type="entry name" value="PROTOPORPHYRINOGEN OXIDASE"/>
    <property type="match status" value="1"/>
</dbReference>
<dbReference type="RefSeq" id="WP_106114397.1">
    <property type="nucleotide sequence ID" value="NZ_PVSR01000026.1"/>
</dbReference>
<sequence>MSPGRVVVVGGGLAGIAAAFGCREAGHEVTLLETRSRLGGATYSFRRGELTVDTGQHVFLRCYSEYTELLRRLGTADRVRIQPRLRVPVVTPRARWTLRRNGLPAPAHLVPALFGHRALSPRERIAAARTALALRTLDPDDPALDSTDFASWLRSRGEPRAAVTGLWELFCTAALNARPEHASLASAVKVFRTGMLDTTTGGDIGIIERPLGEVHGDAAHTALCAAGVTVLPRNKVSGIHGELGDYRVRASEGGRNHEIAADAVVLAVPNVAAAKLLGDSQRYEHGGQALERAPIVNIHVHVEDPVTDLPMAAALDSPVQWLFDRTEAAGADRGQYLVVSLSAAQELIEAPSARLRAEYLPALETLFPAIRRSRVLDFFVTREPAATFLPAPGSRRLRPPAETECPGLVLAGAWTDTGWPDTLEGAVRSGNVAARTVVRAMDSQPSAAWR</sequence>
<evidence type="ECO:0000256" key="3">
    <source>
        <dbReference type="PIRSR" id="PIRSR601613-1"/>
    </source>
</evidence>
<dbReference type="InterPro" id="IPR017830">
    <property type="entry name" value="SQase_HpnE"/>
</dbReference>
<evidence type="ECO:0000313" key="6">
    <source>
        <dbReference type="Proteomes" id="UP000239352"/>
    </source>
</evidence>
<dbReference type="InterPro" id="IPR036188">
    <property type="entry name" value="FAD/NAD-bd_sf"/>
</dbReference>
<dbReference type="STRING" id="1050202.GCA_000384035_01685"/>
<dbReference type="Pfam" id="PF01593">
    <property type="entry name" value="Amino_oxidase"/>
    <property type="match status" value="1"/>
</dbReference>
<organism evidence="5 6">
    <name type="scientific">Actinopolyspora mortivallis</name>
    <dbReference type="NCBI Taxonomy" id="33906"/>
    <lineage>
        <taxon>Bacteria</taxon>
        <taxon>Bacillati</taxon>
        <taxon>Actinomycetota</taxon>
        <taxon>Actinomycetes</taxon>
        <taxon>Actinopolysporales</taxon>
        <taxon>Actinopolysporaceae</taxon>
        <taxon>Actinopolyspora</taxon>
    </lineage>
</organism>
<evidence type="ECO:0000256" key="2">
    <source>
        <dbReference type="ARBA" id="ARBA00023002"/>
    </source>
</evidence>
<dbReference type="InterPro" id="IPR050464">
    <property type="entry name" value="Zeta_carotene_desat/Oxidored"/>
</dbReference>
<evidence type="ECO:0000313" key="5">
    <source>
        <dbReference type="EMBL" id="PRW62722.1"/>
    </source>
</evidence>
<feature type="binding site" evidence="3">
    <location>
        <position position="236"/>
    </location>
    <ligand>
        <name>FAD</name>
        <dbReference type="ChEBI" id="CHEBI:57692"/>
    </ligand>
</feature>
<dbReference type="PANTHER" id="PTHR42923:SF47">
    <property type="entry name" value="BLR3003 PROTEIN"/>
    <property type="match status" value="1"/>
</dbReference>
<name>A0A2T0GUE1_ACTMO</name>
<dbReference type="NCBIfam" id="TIGR03467">
    <property type="entry name" value="HpnE"/>
    <property type="match status" value="1"/>
</dbReference>
<dbReference type="InterPro" id="IPR001613">
    <property type="entry name" value="Flavin_amine_oxidase"/>
</dbReference>
<reference evidence="5 6" key="1">
    <citation type="submission" date="2018-03" db="EMBL/GenBank/DDBJ databases">
        <title>Actinopolyspora mortivallis from Sahara, screening for active biomolecules.</title>
        <authorList>
            <person name="Selama O."/>
            <person name="Wellington E.M.H."/>
            <person name="Hacene H."/>
        </authorList>
    </citation>
    <scope>NUCLEOTIDE SEQUENCE [LARGE SCALE GENOMIC DNA]</scope>
    <source>
        <strain evidence="5 6">M5A</strain>
    </source>
</reference>
<dbReference type="EMBL" id="PVSR01000026">
    <property type="protein sequence ID" value="PRW62722.1"/>
    <property type="molecule type" value="Genomic_DNA"/>
</dbReference>
<evidence type="ECO:0000259" key="4">
    <source>
        <dbReference type="Pfam" id="PF01593"/>
    </source>
</evidence>
<dbReference type="InterPro" id="IPR002937">
    <property type="entry name" value="Amino_oxidase"/>
</dbReference>
<accession>A0A2T0GUE1</accession>
<comment type="caution">
    <text evidence="5">The sequence shown here is derived from an EMBL/GenBank/DDBJ whole genome shotgun (WGS) entry which is preliminary data.</text>
</comment>
<dbReference type="Proteomes" id="UP000239352">
    <property type="component" value="Unassembled WGS sequence"/>
</dbReference>
<gene>
    <name evidence="5" type="ORF">CEP50_13975</name>
</gene>
<dbReference type="Gene3D" id="3.50.50.60">
    <property type="entry name" value="FAD/NAD(P)-binding domain"/>
    <property type="match status" value="1"/>
</dbReference>
<proteinExistence type="predicted"/>
<evidence type="ECO:0000256" key="1">
    <source>
        <dbReference type="ARBA" id="ARBA00001974"/>
    </source>
</evidence>
<protein>
    <submittedName>
        <fullName evidence="5">Phytoene dehydrogenase</fullName>
    </submittedName>
</protein>
<dbReference type="GO" id="GO:0016491">
    <property type="term" value="F:oxidoreductase activity"/>
    <property type="evidence" value="ECO:0007669"/>
    <property type="project" value="UniProtKB-KW"/>
</dbReference>
<dbReference type="PRINTS" id="PR00757">
    <property type="entry name" value="AMINEOXDASEF"/>
</dbReference>
<dbReference type="PROSITE" id="PS51257">
    <property type="entry name" value="PROKAR_LIPOPROTEIN"/>
    <property type="match status" value="1"/>
</dbReference>
<keyword evidence="2" id="KW-0560">Oxidoreductase</keyword>
<dbReference type="InParanoid" id="A0A2T0GUE1"/>
<comment type="cofactor">
    <cofactor evidence="1">
        <name>FAD</name>
        <dbReference type="ChEBI" id="CHEBI:57692"/>
    </cofactor>
</comment>
<dbReference type="SUPFAM" id="SSF51905">
    <property type="entry name" value="FAD/NAD(P)-binding domain"/>
    <property type="match status" value="1"/>
</dbReference>